<sequence>MAGNDISYHNKDILMKFLSECYRDKGLEAYGLKGFPKIKELLLNEFSRVRADQRRSDTLFEMEDGSILMLMLEYESNTRFLENHLKYMDYANQIMYRYYNKNKELPDIRIVVIYTSEVMNPIEEIDVSSIRLNSKAVLLSEYNGDAILQKVIKKMEEGKSLTDEETMKLILVPLMHSREKRQILIEKTIEVAKCISDEQEQIQVIAGILVATDKFIDEDYAKKVKEWLRMTKVGRLYEQEKQEEIDKALSAAGMLFKGMSIEEVAKKLDVTIEKVKEWEKRLSH</sequence>
<protein>
    <recommendedName>
        <fullName evidence="3">Transcriptional regulator</fullName>
    </recommendedName>
</protein>
<reference evidence="1 2" key="1">
    <citation type="submission" date="2013-01" db="EMBL/GenBank/DDBJ databases">
        <title>The Genome Sequence of Bacillus cereus TIAC219.</title>
        <authorList>
            <consortium name="The Broad Institute Genome Sequencing Platform"/>
            <consortium name="The Broad Institute Genome Sequencing Center for Infectious Disease"/>
            <person name="Feldgarden M."/>
            <person name="Van der Auwera G.A."/>
            <person name="Mahillon J."/>
            <person name="Duprez V."/>
            <person name="Timmery S."/>
            <person name="Mattelet C."/>
            <person name="Dierick K."/>
            <person name="Sun M."/>
            <person name="Yu Z."/>
            <person name="Zhu L."/>
            <person name="Hu X."/>
            <person name="Shank E.B."/>
            <person name="Swiecicka I."/>
            <person name="Hansen B.M."/>
            <person name="Andrup L."/>
            <person name="Walker B."/>
            <person name="Young S.K."/>
            <person name="Zeng Q."/>
            <person name="Gargeya S."/>
            <person name="Fitzgerald M."/>
            <person name="Haas B."/>
            <person name="Abouelleil A."/>
            <person name="Alvarado L."/>
            <person name="Arachchi H.M."/>
            <person name="Berlin A.M."/>
            <person name="Chapman S.B."/>
            <person name="Dewar J."/>
            <person name="Goldberg J."/>
            <person name="Griggs A."/>
            <person name="Gujja S."/>
            <person name="Hansen M."/>
            <person name="Howarth C."/>
            <person name="Imamovic A."/>
            <person name="Larimer J."/>
            <person name="McCowan C."/>
            <person name="Murphy C."/>
            <person name="Neiman D."/>
            <person name="Pearson M."/>
            <person name="Priest M."/>
            <person name="Roberts A."/>
            <person name="Saif S."/>
            <person name="Shea T."/>
            <person name="Sisk P."/>
            <person name="Sykes S."/>
            <person name="Wortman J."/>
            <person name="Nusbaum C."/>
            <person name="Birren B."/>
        </authorList>
    </citation>
    <scope>NUCLEOTIDE SEQUENCE [LARGE SCALE GENOMIC DNA]</scope>
    <source>
        <strain evidence="1 2">TIAC219</strain>
    </source>
</reference>
<dbReference type="AlphaFoldDB" id="A0ABC9T0L1"/>
<name>A0ABC9T0L1_BACCE</name>
<dbReference type="EMBL" id="AHCJ01000022">
    <property type="protein sequence ID" value="EOQ65828.1"/>
    <property type="molecule type" value="Genomic_DNA"/>
</dbReference>
<evidence type="ECO:0008006" key="3">
    <source>
        <dbReference type="Google" id="ProtNLM"/>
    </source>
</evidence>
<evidence type="ECO:0000313" key="1">
    <source>
        <dbReference type="EMBL" id="EOQ65828.1"/>
    </source>
</evidence>
<organism evidence="1 2">
    <name type="scientific">Bacillus cereus TIAC219</name>
    <dbReference type="NCBI Taxonomy" id="718222"/>
    <lineage>
        <taxon>Bacteria</taxon>
        <taxon>Bacillati</taxon>
        <taxon>Bacillota</taxon>
        <taxon>Bacilli</taxon>
        <taxon>Bacillales</taxon>
        <taxon>Bacillaceae</taxon>
        <taxon>Bacillus</taxon>
        <taxon>Bacillus cereus group</taxon>
    </lineage>
</organism>
<dbReference type="Proteomes" id="UP000014060">
    <property type="component" value="Unassembled WGS sequence"/>
</dbReference>
<gene>
    <name evidence="1" type="ORF">IAY_00204</name>
</gene>
<dbReference type="RefSeq" id="WP_000908109.1">
    <property type="nucleotide sequence ID" value="NZ_KB976019.1"/>
</dbReference>
<evidence type="ECO:0000313" key="2">
    <source>
        <dbReference type="Proteomes" id="UP000014060"/>
    </source>
</evidence>
<comment type="caution">
    <text evidence="1">The sequence shown here is derived from an EMBL/GenBank/DDBJ whole genome shotgun (WGS) entry which is preliminary data.</text>
</comment>
<proteinExistence type="predicted"/>
<accession>A0ABC9T0L1</accession>